<dbReference type="AlphaFoldDB" id="A0A101N268"/>
<organism evidence="1 2">
    <name type="scientific">Streptomyces pseudovenezuelae</name>
    <dbReference type="NCBI Taxonomy" id="67350"/>
    <lineage>
        <taxon>Bacteria</taxon>
        <taxon>Bacillati</taxon>
        <taxon>Actinomycetota</taxon>
        <taxon>Actinomycetes</taxon>
        <taxon>Kitasatosporales</taxon>
        <taxon>Streptomycetaceae</taxon>
        <taxon>Streptomyces</taxon>
        <taxon>Streptomyces aurantiacus group</taxon>
    </lineage>
</organism>
<name>A0A101N268_9ACTN</name>
<comment type="caution">
    <text evidence="1">The sequence shown here is derived from an EMBL/GenBank/DDBJ whole genome shotgun (WGS) entry which is preliminary data.</text>
</comment>
<gene>
    <name evidence="1" type="ORF">AQI94_25210</name>
</gene>
<dbReference type="EMBL" id="LMWM01000029">
    <property type="protein sequence ID" value="KUM85182.1"/>
    <property type="molecule type" value="Genomic_DNA"/>
</dbReference>
<reference evidence="1 2" key="1">
    <citation type="submission" date="2015-10" db="EMBL/GenBank/DDBJ databases">
        <title>Draft genome sequence of Streptomyces pseudovenezuelae DSM 40212, type strain for the species Streptomyces pseudovenezuelae.</title>
        <authorList>
            <person name="Ruckert C."/>
            <person name="Winkler A."/>
            <person name="Kalinowski J."/>
            <person name="Kampfer P."/>
            <person name="Glaeser S."/>
        </authorList>
    </citation>
    <scope>NUCLEOTIDE SEQUENCE [LARGE SCALE GENOMIC DNA]</scope>
    <source>
        <strain evidence="1 2">DSM 40212</strain>
    </source>
</reference>
<proteinExistence type="predicted"/>
<dbReference type="Proteomes" id="UP000053039">
    <property type="component" value="Unassembled WGS sequence"/>
</dbReference>
<sequence length="135" mass="15652">MRALGPDSDALRTLLADFRTWFAMTLDEPVTQTQLQNTDGTTSAHQRLNDLIGRRSDKELIKHLERVGEHWAQFSAYLMPGSPYMQPGTSQRAEWEAERERLWDEQRRISEEGRNEVEAALGRLNKLERKNLKVS</sequence>
<accession>A0A101N268</accession>
<evidence type="ECO:0000313" key="2">
    <source>
        <dbReference type="Proteomes" id="UP000053039"/>
    </source>
</evidence>
<evidence type="ECO:0000313" key="1">
    <source>
        <dbReference type="EMBL" id="KUM85182.1"/>
    </source>
</evidence>
<protein>
    <submittedName>
        <fullName evidence="1">Uncharacterized protein</fullName>
    </submittedName>
</protein>